<protein>
    <recommendedName>
        <fullName evidence="1">Hydantoinase B/oxoprolinase domain-containing protein</fullName>
    </recommendedName>
</protein>
<proteinExistence type="predicted"/>
<dbReference type="GO" id="GO:0006749">
    <property type="term" value="P:glutathione metabolic process"/>
    <property type="evidence" value="ECO:0007669"/>
    <property type="project" value="TreeGrafter"/>
</dbReference>
<sequence length="155" mass="17216">LKLVQAYMGYIQDNAETAVKDLLKTVVHSLSGKENKNQDQVKLQAVDYMDDGSKICLCVEINGKESKAKFDFTGTSEQVWYNWNAPRSISYSAIIYCLRAMIAHEIPLNQGCMRPIEVILPSGSLLDPHKDAAVVGGNVLTSQRLVDIILRAFNV</sequence>
<reference evidence="2" key="1">
    <citation type="submission" date="2021-02" db="EMBL/GenBank/DDBJ databases">
        <authorList>
            <person name="Nowell W R."/>
        </authorList>
    </citation>
    <scope>NUCLEOTIDE SEQUENCE</scope>
</reference>
<dbReference type="EMBL" id="CAJOBD010030399">
    <property type="protein sequence ID" value="CAF4282247.1"/>
    <property type="molecule type" value="Genomic_DNA"/>
</dbReference>
<evidence type="ECO:0000313" key="2">
    <source>
        <dbReference type="EMBL" id="CAF4282247.1"/>
    </source>
</evidence>
<dbReference type="GO" id="GO:0005829">
    <property type="term" value="C:cytosol"/>
    <property type="evidence" value="ECO:0007669"/>
    <property type="project" value="TreeGrafter"/>
</dbReference>
<gene>
    <name evidence="2" type="ORF">JBS370_LOCUS39792</name>
</gene>
<comment type="caution">
    <text evidence="2">The sequence shown here is derived from an EMBL/GenBank/DDBJ whole genome shotgun (WGS) entry which is preliminary data.</text>
</comment>
<dbReference type="PANTHER" id="PTHR11365:SF2">
    <property type="entry name" value="5-OXOPROLINASE"/>
    <property type="match status" value="1"/>
</dbReference>
<dbReference type="InterPro" id="IPR003692">
    <property type="entry name" value="Hydantoinase_B"/>
</dbReference>
<organism evidence="2 3">
    <name type="scientific">Rotaria sordida</name>
    <dbReference type="NCBI Taxonomy" id="392033"/>
    <lineage>
        <taxon>Eukaryota</taxon>
        <taxon>Metazoa</taxon>
        <taxon>Spiralia</taxon>
        <taxon>Gnathifera</taxon>
        <taxon>Rotifera</taxon>
        <taxon>Eurotatoria</taxon>
        <taxon>Bdelloidea</taxon>
        <taxon>Philodinida</taxon>
        <taxon>Philodinidae</taxon>
        <taxon>Rotaria</taxon>
    </lineage>
</organism>
<evidence type="ECO:0000313" key="3">
    <source>
        <dbReference type="Proteomes" id="UP000663836"/>
    </source>
</evidence>
<dbReference type="AlphaFoldDB" id="A0A820GMD4"/>
<dbReference type="InterPro" id="IPR045079">
    <property type="entry name" value="Oxoprolinase-like"/>
</dbReference>
<evidence type="ECO:0000259" key="1">
    <source>
        <dbReference type="Pfam" id="PF02538"/>
    </source>
</evidence>
<dbReference type="PANTHER" id="PTHR11365">
    <property type="entry name" value="5-OXOPROLINASE RELATED"/>
    <property type="match status" value="1"/>
</dbReference>
<dbReference type="Pfam" id="PF02538">
    <property type="entry name" value="Hydantoinase_B"/>
    <property type="match status" value="1"/>
</dbReference>
<name>A0A820GMD4_9BILA</name>
<accession>A0A820GMD4</accession>
<feature type="non-terminal residue" evidence="2">
    <location>
        <position position="1"/>
    </location>
</feature>
<dbReference type="GO" id="GO:0017168">
    <property type="term" value="F:5-oxoprolinase (ATP-hydrolyzing) activity"/>
    <property type="evidence" value="ECO:0007669"/>
    <property type="project" value="TreeGrafter"/>
</dbReference>
<dbReference type="Proteomes" id="UP000663836">
    <property type="component" value="Unassembled WGS sequence"/>
</dbReference>
<feature type="domain" description="Hydantoinase B/oxoprolinase" evidence="1">
    <location>
        <begin position="2"/>
        <end position="154"/>
    </location>
</feature>
<feature type="non-terminal residue" evidence="2">
    <location>
        <position position="155"/>
    </location>
</feature>